<sequence>MEPHENFYIKQEPYQHFQIKQEPPDEFHQWTPNAWNNQIKMECNMGNLVPIKQEIPHKFQIKQELGNPVSLKLEVAENKPIRRTQSVTSTYTEASRISVVQSIRMSRRGNWNRAFYKNSNYRGRPQGLRGKNIGLYYRDLQMKKNKNKDQDFMINFAIPPGILNSLQKNIESTKKIAKECNINIQPPRRMNLVKIKQEQPSEYECATQVDNFPVNNFMKLPRETSSFERPGTSSSSNVVEPMNQESKTVRAIIKAEPTNEAEVAQSSHSSDIRMSALQGAGDYKYGYADIITGTFEEKLEQCISKASSLAMRVAEERSERIGESIGYAVRLETVEPRPRGSIKFCTTGILLAELEVNQGLTNYSHVILDEVHERDCHIDISMLMLKQVLKKRKDLKLILMSATIDAEKLQSYFDNCPMMHIEGLAYPVQDIYLEDILSLIKYIPPVNQGNNQNVKIWQRQKMKRQEAEMQRDIQYKAEIAPWLESIRKNISRDVYVALQDSKIEDLNIDLIYELLVYICKDAPGAVLIFLPGIGDITKLLKKINTSNFFPKSLYDIYPLHSKLPSLEQHKIFQRPPENVRKIILATNIAETSITIDDIVYVIDCGKIKYSGLNIEDNIPTLQTEWVSQANLRQRRGRAGRCQPGVCYHLVTSFRASKLAERLLPEIQRNSLAEPVLAIKRLRLGKAVDAMSMMPSPPAVTTTERAVKHLFQIGALNNEEKLTPLGWHLARLPVHPAAGKLLLLGTIFGCLNRAASVAAVWGFKDPFQLVIGKEKEVDEAKRTLALGEPSDHVAISEAIVQFEQCRSYQEKRNFAYENFLAFNTLELLCDMKKQFGDNLKQMGFLQRADVTSDWENRNMNNMSLFKAIIAASLYPNIATVGWRQSHGRNPQSQPRLKVRTSEDGPIAIHPSSVMAYKMHGGQRFPMQPACITPGANWLVYWLKQRSSDLFLIDVTLIYTLPFLFFGELVVSEAPDPSDYCVMISNVKVNCKKTTMDLLWQLRSLLDQVLASKIGDSSKQATLRNPFENQVFDAVMELITAEDERAEYIADDDDSESDTSEFYSSRYSWRR</sequence>
<evidence type="ECO:0000256" key="2">
    <source>
        <dbReference type="ARBA" id="ARBA00022741"/>
    </source>
</evidence>
<dbReference type="InterPro" id="IPR048333">
    <property type="entry name" value="HA2_WH"/>
</dbReference>
<dbReference type="PANTHER" id="PTHR18934:SF237">
    <property type="entry name" value="ATP-DEPENDENT DNA_RNA HELICASE DHX36"/>
    <property type="match status" value="1"/>
</dbReference>
<dbReference type="AlphaFoldDB" id="A0A2W1C175"/>
<dbReference type="CDD" id="cd17917">
    <property type="entry name" value="DEXHc_RHA-like"/>
    <property type="match status" value="1"/>
</dbReference>
<evidence type="ECO:0000256" key="7">
    <source>
        <dbReference type="SAM" id="MobiDB-lite"/>
    </source>
</evidence>
<feature type="region of interest" description="Disordered" evidence="7">
    <location>
        <begin position="224"/>
        <end position="243"/>
    </location>
</feature>
<dbReference type="GO" id="GO:0002151">
    <property type="term" value="F:G-quadruplex RNA binding"/>
    <property type="evidence" value="ECO:0007669"/>
    <property type="project" value="TreeGrafter"/>
</dbReference>
<accession>A0A2W1C175</accession>
<dbReference type="SMART" id="SM00490">
    <property type="entry name" value="HELICc"/>
    <property type="match status" value="1"/>
</dbReference>
<keyword evidence="6" id="KW-0694">RNA-binding</keyword>
<dbReference type="InterPro" id="IPR011709">
    <property type="entry name" value="DEAD-box_helicase_OB_fold"/>
</dbReference>
<dbReference type="InterPro" id="IPR014001">
    <property type="entry name" value="Helicase_ATP-bd"/>
</dbReference>
<evidence type="ECO:0000256" key="6">
    <source>
        <dbReference type="ARBA" id="ARBA00022884"/>
    </source>
</evidence>
<dbReference type="GO" id="GO:0005524">
    <property type="term" value="F:ATP binding"/>
    <property type="evidence" value="ECO:0007669"/>
    <property type="project" value="UniProtKB-KW"/>
</dbReference>
<feature type="domain" description="Helicase C-terminal" evidence="9">
    <location>
        <begin position="510"/>
        <end position="682"/>
    </location>
</feature>
<evidence type="ECO:0000259" key="8">
    <source>
        <dbReference type="PROSITE" id="PS51192"/>
    </source>
</evidence>
<evidence type="ECO:0000313" key="11">
    <source>
        <dbReference type="Proteomes" id="UP000249218"/>
    </source>
</evidence>
<dbReference type="PROSITE" id="PS51192">
    <property type="entry name" value="HELICASE_ATP_BIND_1"/>
    <property type="match status" value="1"/>
</dbReference>
<evidence type="ECO:0000256" key="4">
    <source>
        <dbReference type="ARBA" id="ARBA00022806"/>
    </source>
</evidence>
<dbReference type="Gene3D" id="1.20.120.1080">
    <property type="match status" value="1"/>
</dbReference>
<evidence type="ECO:0000259" key="9">
    <source>
        <dbReference type="PROSITE" id="PS51194"/>
    </source>
</evidence>
<dbReference type="SMART" id="SM00847">
    <property type="entry name" value="HA2"/>
    <property type="match status" value="1"/>
</dbReference>
<protein>
    <recommendedName>
        <fullName evidence="1">RNA helicase</fullName>
        <ecNumber evidence="1">3.6.4.13</ecNumber>
    </recommendedName>
</protein>
<dbReference type="InterPro" id="IPR001650">
    <property type="entry name" value="Helicase_C-like"/>
</dbReference>
<dbReference type="Gene3D" id="3.40.50.300">
    <property type="entry name" value="P-loop containing nucleotide triphosphate hydrolases"/>
    <property type="match status" value="2"/>
</dbReference>
<dbReference type="EC" id="3.6.4.13" evidence="1"/>
<dbReference type="EMBL" id="KZ149894">
    <property type="protein sequence ID" value="PZC78880.1"/>
    <property type="molecule type" value="Genomic_DNA"/>
</dbReference>
<gene>
    <name evidence="10" type="primary">HaOG217074</name>
    <name evidence="10" type="ORF">B5X24_HaOG217074</name>
</gene>
<dbReference type="GO" id="GO:0005634">
    <property type="term" value="C:nucleus"/>
    <property type="evidence" value="ECO:0007669"/>
    <property type="project" value="TreeGrafter"/>
</dbReference>
<evidence type="ECO:0000256" key="1">
    <source>
        <dbReference type="ARBA" id="ARBA00012552"/>
    </source>
</evidence>
<feature type="domain" description="Helicase ATP-binding" evidence="8">
    <location>
        <begin position="307"/>
        <end position="422"/>
    </location>
</feature>
<dbReference type="InterPro" id="IPR027417">
    <property type="entry name" value="P-loop_NTPase"/>
</dbReference>
<feature type="region of interest" description="Disordered" evidence="7">
    <location>
        <begin position="1047"/>
        <end position="1069"/>
    </location>
</feature>
<evidence type="ECO:0000256" key="5">
    <source>
        <dbReference type="ARBA" id="ARBA00022840"/>
    </source>
</evidence>
<dbReference type="PANTHER" id="PTHR18934">
    <property type="entry name" value="ATP-DEPENDENT RNA HELICASE"/>
    <property type="match status" value="1"/>
</dbReference>
<dbReference type="GO" id="GO:0003724">
    <property type="term" value="F:RNA helicase activity"/>
    <property type="evidence" value="ECO:0007669"/>
    <property type="project" value="UniProtKB-EC"/>
</dbReference>
<keyword evidence="11" id="KW-1185">Reference proteome</keyword>
<dbReference type="GO" id="GO:0016787">
    <property type="term" value="F:hydrolase activity"/>
    <property type="evidence" value="ECO:0007669"/>
    <property type="project" value="UniProtKB-KW"/>
</dbReference>
<keyword evidence="5" id="KW-0067">ATP-binding</keyword>
<keyword evidence="2" id="KW-0547">Nucleotide-binding</keyword>
<dbReference type="Pfam" id="PF07717">
    <property type="entry name" value="OB_NTP_bind"/>
    <property type="match status" value="1"/>
</dbReference>
<feature type="compositionally biased region" description="Polar residues" evidence="7">
    <location>
        <begin position="231"/>
        <end position="243"/>
    </location>
</feature>
<proteinExistence type="predicted"/>
<dbReference type="InterPro" id="IPR002464">
    <property type="entry name" value="DNA/RNA_helicase_DEAH_CS"/>
</dbReference>
<name>A0A2W1C175_HELAM</name>
<dbReference type="Pfam" id="PF04408">
    <property type="entry name" value="WHD_HA2"/>
    <property type="match status" value="1"/>
</dbReference>
<dbReference type="PROSITE" id="PS51194">
    <property type="entry name" value="HELICASE_CTER"/>
    <property type="match status" value="1"/>
</dbReference>
<dbReference type="GO" id="GO:0005737">
    <property type="term" value="C:cytoplasm"/>
    <property type="evidence" value="ECO:0007669"/>
    <property type="project" value="TreeGrafter"/>
</dbReference>
<reference evidence="10 11" key="1">
    <citation type="journal article" date="2017" name="BMC Biol.">
        <title>Genomic innovations, transcriptional plasticity and gene loss underlying the evolution and divergence of two highly polyphagous and invasive Helicoverpa pest species.</title>
        <authorList>
            <person name="Pearce S.L."/>
            <person name="Clarke D.F."/>
            <person name="East P.D."/>
            <person name="Elfekih S."/>
            <person name="Gordon K.H."/>
            <person name="Jermiin L.S."/>
            <person name="McGaughran A."/>
            <person name="Oakeshott J.G."/>
            <person name="Papanikolaou A."/>
            <person name="Perera O.P."/>
            <person name="Rane R.V."/>
            <person name="Richards S."/>
            <person name="Tay W.T."/>
            <person name="Walsh T.K."/>
            <person name="Anderson A."/>
            <person name="Anderson C.J."/>
            <person name="Asgari S."/>
            <person name="Board P.G."/>
            <person name="Bretschneider A."/>
            <person name="Campbell P.M."/>
            <person name="Chertemps T."/>
            <person name="Christeller J.T."/>
            <person name="Coppin C.W."/>
            <person name="Downes S.J."/>
            <person name="Duan G."/>
            <person name="Farnsworth C.A."/>
            <person name="Good R.T."/>
            <person name="Han L.B."/>
            <person name="Han Y.C."/>
            <person name="Hatje K."/>
            <person name="Horne I."/>
            <person name="Huang Y.P."/>
            <person name="Hughes D.S."/>
            <person name="Jacquin-Joly E."/>
            <person name="James W."/>
            <person name="Jhangiani S."/>
            <person name="Kollmar M."/>
            <person name="Kuwar S.S."/>
            <person name="Li S."/>
            <person name="Liu N.Y."/>
            <person name="Maibeche M.T."/>
            <person name="Miller J.R."/>
            <person name="Montagne N."/>
            <person name="Perry T."/>
            <person name="Qu J."/>
            <person name="Song S.V."/>
            <person name="Sutton G.G."/>
            <person name="Vogel H."/>
            <person name="Walenz B.P."/>
            <person name="Xu W."/>
            <person name="Zhang H.J."/>
            <person name="Zou Z."/>
            <person name="Batterham P."/>
            <person name="Edwards O.R."/>
            <person name="Feyereisen R."/>
            <person name="Gibbs R.A."/>
            <person name="Heckel D.G."/>
            <person name="McGrath A."/>
            <person name="Robin C."/>
            <person name="Scherer S.E."/>
            <person name="Worley K.C."/>
            <person name="Wu Y.D."/>
        </authorList>
    </citation>
    <scope>NUCLEOTIDE SEQUENCE [LARGE SCALE GENOMIC DNA]</scope>
    <source>
        <strain evidence="10">Harm_GR_Male_#8</strain>
        <tissue evidence="10">Whole organism</tissue>
    </source>
</reference>
<evidence type="ECO:0000256" key="3">
    <source>
        <dbReference type="ARBA" id="ARBA00022801"/>
    </source>
</evidence>
<evidence type="ECO:0000313" key="10">
    <source>
        <dbReference type="EMBL" id="PZC78880.1"/>
    </source>
</evidence>
<dbReference type="GO" id="GO:0003678">
    <property type="term" value="F:DNA helicase activity"/>
    <property type="evidence" value="ECO:0007669"/>
    <property type="project" value="TreeGrafter"/>
</dbReference>
<dbReference type="Pfam" id="PF00271">
    <property type="entry name" value="Helicase_C"/>
    <property type="match status" value="1"/>
</dbReference>
<dbReference type="OrthoDB" id="5600252at2759"/>
<keyword evidence="3" id="KW-0378">Hydrolase</keyword>
<dbReference type="Proteomes" id="UP000249218">
    <property type="component" value="Unassembled WGS sequence"/>
</dbReference>
<feature type="compositionally biased region" description="Acidic residues" evidence="7">
    <location>
        <begin position="1047"/>
        <end position="1057"/>
    </location>
</feature>
<dbReference type="GO" id="GO:0051880">
    <property type="term" value="F:G-quadruplex DNA binding"/>
    <property type="evidence" value="ECO:0007669"/>
    <property type="project" value="TreeGrafter"/>
</dbReference>
<organism evidence="10 11">
    <name type="scientific">Helicoverpa armigera</name>
    <name type="common">Cotton bollworm</name>
    <name type="synonym">Heliothis armigera</name>
    <dbReference type="NCBI Taxonomy" id="29058"/>
    <lineage>
        <taxon>Eukaryota</taxon>
        <taxon>Metazoa</taxon>
        <taxon>Ecdysozoa</taxon>
        <taxon>Arthropoda</taxon>
        <taxon>Hexapoda</taxon>
        <taxon>Insecta</taxon>
        <taxon>Pterygota</taxon>
        <taxon>Neoptera</taxon>
        <taxon>Endopterygota</taxon>
        <taxon>Lepidoptera</taxon>
        <taxon>Glossata</taxon>
        <taxon>Ditrysia</taxon>
        <taxon>Noctuoidea</taxon>
        <taxon>Noctuidae</taxon>
        <taxon>Heliothinae</taxon>
        <taxon>Helicoverpa</taxon>
    </lineage>
</organism>
<dbReference type="SUPFAM" id="SSF52540">
    <property type="entry name" value="P-loop containing nucleoside triphosphate hydrolases"/>
    <property type="match status" value="1"/>
</dbReference>
<dbReference type="CDD" id="cd18791">
    <property type="entry name" value="SF2_C_RHA"/>
    <property type="match status" value="1"/>
</dbReference>
<dbReference type="PROSITE" id="PS00690">
    <property type="entry name" value="DEAH_ATP_HELICASE"/>
    <property type="match status" value="1"/>
</dbReference>
<dbReference type="InterPro" id="IPR007502">
    <property type="entry name" value="Helicase-assoc_dom"/>
</dbReference>
<keyword evidence="4" id="KW-0347">Helicase</keyword>